<dbReference type="Proteomes" id="UP000262427">
    <property type="component" value="Chromosome CM"/>
</dbReference>
<dbReference type="EMBL" id="CP025741">
    <property type="protein sequence ID" value="AYA47516.1"/>
    <property type="molecule type" value="Genomic_DNA"/>
</dbReference>
<feature type="region of interest" description="Disordered" evidence="1">
    <location>
        <begin position="1"/>
        <end position="73"/>
    </location>
</feature>
<gene>
    <name evidence="5" type="ORF">LH706_15095</name>
    <name evidence="2" type="ORF">RSP824_14180</name>
    <name evidence="4" type="ORF">RUN215_v1_410016</name>
    <name evidence="3" type="ORF">TO10_v1_490028</name>
</gene>
<feature type="compositionally biased region" description="Basic and acidic residues" evidence="1">
    <location>
        <begin position="38"/>
        <end position="49"/>
    </location>
</feature>
<reference evidence="6" key="3">
    <citation type="submission" date="2018-01" db="EMBL/GenBank/DDBJ databases">
        <title>Raltonia solanacearum P824 infects blueberry.</title>
        <authorList>
            <person name="Bocsanczy A.M."/>
            <person name="Norman D.J."/>
        </authorList>
    </citation>
    <scope>NUCLEOTIDE SEQUENCE [LARGE SCALE GENOMIC DNA]</scope>
    <source>
        <strain evidence="6">P824</strain>
    </source>
</reference>
<evidence type="ECO:0000313" key="6">
    <source>
        <dbReference type="Proteomes" id="UP000262427"/>
    </source>
</evidence>
<reference evidence="5" key="4">
    <citation type="submission" date="2021-10" db="EMBL/GenBank/DDBJ databases">
        <title>Complete genome sequences of five Ralstonia solancearum strains isolated from sunflower.</title>
        <authorList>
            <person name="She X."/>
            <person name="He Z."/>
        </authorList>
    </citation>
    <scope>NUCLEOTIDE SEQUENCE</scope>
    <source>
        <strain evidence="5">RS638</strain>
    </source>
</reference>
<accession>A0A0K1ZN73</accession>
<evidence type="ECO:0000313" key="4">
    <source>
        <dbReference type="EMBL" id="CUV54880.1"/>
    </source>
</evidence>
<reference evidence="2" key="2">
    <citation type="submission" date="2018-01" db="EMBL/GenBank/DDBJ databases">
        <title>Ralstonia pseudosolanacearum P824 infects blueberry.</title>
        <authorList>
            <person name="Bocsanczy A.M."/>
            <person name="Norman D.J."/>
        </authorList>
    </citation>
    <scope>NUCLEOTIDE SEQUENCE</scope>
    <source>
        <strain evidence="2">P824</strain>
    </source>
</reference>
<proteinExistence type="predicted"/>
<feature type="compositionally biased region" description="Polar residues" evidence="1">
    <location>
        <begin position="56"/>
        <end position="67"/>
    </location>
</feature>
<protein>
    <submittedName>
        <fullName evidence="3">Uncharacterized protein</fullName>
    </submittedName>
</protein>
<dbReference type="EMBL" id="LN899820">
    <property type="protein sequence ID" value="CUV54880.1"/>
    <property type="molecule type" value="Genomic_DNA"/>
</dbReference>
<evidence type="ECO:0000313" key="5">
    <source>
        <dbReference type="EMBL" id="UZF14325.1"/>
    </source>
</evidence>
<reference evidence="3" key="1">
    <citation type="submission" date="2015-10" db="EMBL/GenBank/DDBJ databases">
        <authorList>
            <person name="Gilbert D.G."/>
        </authorList>
    </citation>
    <scope>NUCLEOTIDE SEQUENCE</scope>
    <source>
        <strain evidence="3">Phyl III-seqv23</strain>
    </source>
</reference>
<evidence type="ECO:0000313" key="3">
    <source>
        <dbReference type="EMBL" id="CUV46005.1"/>
    </source>
</evidence>
<dbReference type="EMBL" id="CP085043">
    <property type="protein sequence ID" value="UZF14325.1"/>
    <property type="molecule type" value="Genomic_DNA"/>
</dbReference>
<evidence type="ECO:0000313" key="2">
    <source>
        <dbReference type="EMBL" id="AYA47516.1"/>
    </source>
</evidence>
<sequence>MKPQKQTGPSRAHVSHDRSADADIGRAGRMPMQPGAERPMRAPAKDGRAITHAGQLPQNQQRLGQHQNSRKQP</sequence>
<dbReference type="PATRIC" id="fig|305.107.peg.3171"/>
<feature type="compositionally biased region" description="Basic and acidic residues" evidence="1">
    <location>
        <begin position="14"/>
        <end position="26"/>
    </location>
</feature>
<dbReference type="EMBL" id="LN899827">
    <property type="protein sequence ID" value="CUV46005.1"/>
    <property type="molecule type" value="Genomic_DNA"/>
</dbReference>
<evidence type="ECO:0000256" key="1">
    <source>
        <dbReference type="SAM" id="MobiDB-lite"/>
    </source>
</evidence>
<organism evidence="3">
    <name type="scientific">Ralstonia solanacearum</name>
    <name type="common">Pseudomonas solanacearum</name>
    <dbReference type="NCBI Taxonomy" id="305"/>
    <lineage>
        <taxon>Bacteria</taxon>
        <taxon>Pseudomonadati</taxon>
        <taxon>Pseudomonadota</taxon>
        <taxon>Betaproteobacteria</taxon>
        <taxon>Burkholderiales</taxon>
        <taxon>Burkholderiaceae</taxon>
        <taxon>Ralstonia</taxon>
        <taxon>Ralstonia solanacearum species complex</taxon>
    </lineage>
</organism>
<dbReference type="AlphaFoldDB" id="A0A0K1ZN73"/>
<name>A0A0K1ZN73_RALSL</name>